<accession>A0A3B1CU22</accession>
<dbReference type="GO" id="GO:0071972">
    <property type="term" value="F:peptidoglycan L,D-transpeptidase activity"/>
    <property type="evidence" value="ECO:0007669"/>
    <property type="project" value="TreeGrafter"/>
</dbReference>
<evidence type="ECO:0000313" key="2">
    <source>
        <dbReference type="EMBL" id="VAX26140.1"/>
    </source>
</evidence>
<reference evidence="2" key="1">
    <citation type="submission" date="2018-06" db="EMBL/GenBank/DDBJ databases">
        <authorList>
            <person name="Zhirakovskaya E."/>
        </authorList>
    </citation>
    <scope>NUCLEOTIDE SEQUENCE</scope>
</reference>
<dbReference type="GO" id="GO:0051301">
    <property type="term" value="P:cell division"/>
    <property type="evidence" value="ECO:0007669"/>
    <property type="project" value="UniProtKB-KW"/>
</dbReference>
<dbReference type="InterPro" id="IPR050515">
    <property type="entry name" value="Beta-lactam/transpept"/>
</dbReference>
<dbReference type="Pfam" id="PF00905">
    <property type="entry name" value="Transpeptidase"/>
    <property type="match status" value="1"/>
</dbReference>
<dbReference type="InterPro" id="IPR001460">
    <property type="entry name" value="PCN-bd_Tpept"/>
</dbReference>
<proteinExistence type="predicted"/>
<name>A0A3B1CU22_9ZZZZ</name>
<keyword evidence="2" id="KW-0808">Transferase</keyword>
<keyword evidence="2" id="KW-0132">Cell division</keyword>
<dbReference type="GO" id="GO:0008658">
    <property type="term" value="F:penicillin binding"/>
    <property type="evidence" value="ECO:0007669"/>
    <property type="project" value="InterPro"/>
</dbReference>
<dbReference type="EC" id="2.4.1.129" evidence="2"/>
<evidence type="ECO:0000259" key="1">
    <source>
        <dbReference type="Pfam" id="PF00905"/>
    </source>
</evidence>
<protein>
    <submittedName>
        <fullName evidence="2">Cell division protein FtsI [Peptidoglycan synthetase]</fullName>
        <ecNumber evidence="2">2.4.1.129</ecNumber>
    </submittedName>
</protein>
<dbReference type="GO" id="GO:0071555">
    <property type="term" value="P:cell wall organization"/>
    <property type="evidence" value="ECO:0007669"/>
    <property type="project" value="TreeGrafter"/>
</dbReference>
<dbReference type="EMBL" id="UOGF01000007">
    <property type="protein sequence ID" value="VAX26140.1"/>
    <property type="molecule type" value="Genomic_DNA"/>
</dbReference>
<dbReference type="GO" id="GO:0016757">
    <property type="term" value="F:glycosyltransferase activity"/>
    <property type="evidence" value="ECO:0007669"/>
    <property type="project" value="UniProtKB-KW"/>
</dbReference>
<dbReference type="PANTHER" id="PTHR30627:SF2">
    <property type="entry name" value="PEPTIDOGLYCAN D,D-TRANSPEPTIDASE MRDA"/>
    <property type="match status" value="1"/>
</dbReference>
<organism evidence="2">
    <name type="scientific">hydrothermal vent metagenome</name>
    <dbReference type="NCBI Taxonomy" id="652676"/>
    <lineage>
        <taxon>unclassified sequences</taxon>
        <taxon>metagenomes</taxon>
        <taxon>ecological metagenomes</taxon>
    </lineage>
</organism>
<dbReference type="SUPFAM" id="SSF56601">
    <property type="entry name" value="beta-lactamase/transpeptidase-like"/>
    <property type="match status" value="1"/>
</dbReference>
<dbReference type="GO" id="GO:0005886">
    <property type="term" value="C:plasma membrane"/>
    <property type="evidence" value="ECO:0007669"/>
    <property type="project" value="TreeGrafter"/>
</dbReference>
<dbReference type="Gene3D" id="3.40.710.10">
    <property type="entry name" value="DD-peptidase/beta-lactamase superfamily"/>
    <property type="match status" value="1"/>
</dbReference>
<dbReference type="InterPro" id="IPR012338">
    <property type="entry name" value="Beta-lactam/transpept-like"/>
</dbReference>
<keyword evidence="2" id="KW-0131">Cell cycle</keyword>
<gene>
    <name evidence="2" type="ORF">MNBD_NITROSPIRAE01-1169</name>
</gene>
<feature type="domain" description="Penicillin-binding protein transpeptidase" evidence="1">
    <location>
        <begin position="105"/>
        <end position="386"/>
    </location>
</feature>
<dbReference type="PANTHER" id="PTHR30627">
    <property type="entry name" value="PEPTIDOGLYCAN D,D-TRANSPEPTIDASE"/>
    <property type="match status" value="1"/>
</dbReference>
<keyword evidence="2" id="KW-0328">Glycosyltransferase</keyword>
<dbReference type="AlphaFoldDB" id="A0A3B1CU22"/>
<sequence length="420" mass="46785">MKKNCYRKNKKKRGKSLLAALGVILFVLLGTWAWGALTEDPFSNTPLIRDKTSIRFKDFKPKLDHIEDGKYVTHFENGITATYTLNTNIQERVIAYFERYKVPYGAFVAISPKTGKIMALADYSARDPQKKDIVLQASYPAASLFKVITAAAALEARQISPDISIPYRGEVNRLKPDYWKENAKKDTLKMSMSEAFAKSNNIVFAKVAHRWLDVPTLLDYGERFQFNQKIPFENPIAISRMEINTDVGGLEKTAAGFGKVAISPLHAALITSTIANEGIMMAPCMIDFVSNAAGEKLYECSPKEITQAISSNTAHLLKEMMQKTVQSGTVKNIFRRRYREKSIRKISIGGKTGSLRGKEPKGRYTWFVAMAPIENPEIVVAAMVINDPVWHITAPQVAKEGLSAYFEGSSSSSSGGEFTR</sequence>